<dbReference type="OrthoDB" id="10251781at2759"/>
<organism evidence="4 5">
    <name type="scientific">Intoshia linei</name>
    <dbReference type="NCBI Taxonomy" id="1819745"/>
    <lineage>
        <taxon>Eukaryota</taxon>
        <taxon>Metazoa</taxon>
        <taxon>Spiralia</taxon>
        <taxon>Lophotrochozoa</taxon>
        <taxon>Mesozoa</taxon>
        <taxon>Orthonectida</taxon>
        <taxon>Rhopaluridae</taxon>
        <taxon>Intoshia</taxon>
    </lineage>
</organism>
<dbReference type="PRINTS" id="PR00062">
    <property type="entry name" value="RIBOSOMALL20"/>
</dbReference>
<reference evidence="4 5" key="1">
    <citation type="submission" date="2016-04" db="EMBL/GenBank/DDBJ databases">
        <title>The genome of Intoshia linei affirms orthonectids as highly simplified spiralians.</title>
        <authorList>
            <person name="Mikhailov K.V."/>
            <person name="Slusarev G.S."/>
            <person name="Nikitin M.A."/>
            <person name="Logacheva M.D."/>
            <person name="Penin A."/>
            <person name="Aleoshin V."/>
            <person name="Panchin Y.V."/>
        </authorList>
    </citation>
    <scope>NUCLEOTIDE SEQUENCE [LARGE SCALE GENOMIC DNA]</scope>
    <source>
        <strain evidence="4">Intl2013</strain>
        <tissue evidence="4">Whole animal</tissue>
    </source>
</reference>
<dbReference type="PANTHER" id="PTHR10986">
    <property type="entry name" value="39S RIBOSOMAL PROTEIN L20"/>
    <property type="match status" value="1"/>
</dbReference>
<gene>
    <name evidence="4" type="ORF">A3Q56_05443</name>
</gene>
<comment type="caution">
    <text evidence="4">The sequence shown here is derived from an EMBL/GenBank/DDBJ whole genome shotgun (WGS) entry which is preliminary data.</text>
</comment>
<dbReference type="SUPFAM" id="SSF74731">
    <property type="entry name" value="Ribosomal protein L20"/>
    <property type="match status" value="1"/>
</dbReference>
<evidence type="ECO:0000313" key="5">
    <source>
        <dbReference type="Proteomes" id="UP000078046"/>
    </source>
</evidence>
<keyword evidence="5" id="KW-1185">Reference proteome</keyword>
<dbReference type="InterPro" id="IPR035566">
    <property type="entry name" value="Ribosomal_protein_bL20_C"/>
</dbReference>
<dbReference type="GO" id="GO:1990904">
    <property type="term" value="C:ribonucleoprotein complex"/>
    <property type="evidence" value="ECO:0007669"/>
    <property type="project" value="UniProtKB-KW"/>
</dbReference>
<evidence type="ECO:0000313" key="4">
    <source>
        <dbReference type="EMBL" id="OAF66842.1"/>
    </source>
</evidence>
<dbReference type="Proteomes" id="UP000078046">
    <property type="component" value="Unassembled WGS sequence"/>
</dbReference>
<dbReference type="EMBL" id="LWCA01000814">
    <property type="protein sequence ID" value="OAF66842.1"/>
    <property type="molecule type" value="Genomic_DNA"/>
</dbReference>
<dbReference type="GO" id="GO:0019843">
    <property type="term" value="F:rRNA binding"/>
    <property type="evidence" value="ECO:0007669"/>
    <property type="project" value="InterPro"/>
</dbReference>
<accession>A0A177AZD2</accession>
<dbReference type="GO" id="GO:0006412">
    <property type="term" value="P:translation"/>
    <property type="evidence" value="ECO:0007669"/>
    <property type="project" value="InterPro"/>
</dbReference>
<evidence type="ECO:0000256" key="3">
    <source>
        <dbReference type="ARBA" id="ARBA00023274"/>
    </source>
</evidence>
<evidence type="ECO:0000256" key="2">
    <source>
        <dbReference type="ARBA" id="ARBA00022980"/>
    </source>
</evidence>
<dbReference type="GO" id="GO:0003735">
    <property type="term" value="F:structural constituent of ribosome"/>
    <property type="evidence" value="ECO:0007669"/>
    <property type="project" value="InterPro"/>
</dbReference>
<sequence length="137" mass="16303">MSKQQEKFWRIQQILRFSWRFKGRKRNCFAIGRRYANKALYYSSVSRILKRSHNCRLYTYRFNAACSEHGLMGNDVMNSLNSVNIILSKKILTHLSIYEPKSFKSLMEISRKYIKQNDINTKNPLDMKSFQLSYATV</sequence>
<proteinExistence type="inferred from homology"/>
<keyword evidence="2" id="KW-0689">Ribosomal protein</keyword>
<dbReference type="InterPro" id="IPR005813">
    <property type="entry name" value="Ribosomal_bL20"/>
</dbReference>
<name>A0A177AZD2_9BILA</name>
<comment type="similarity">
    <text evidence="1">Belongs to the bacterial ribosomal protein bL20 family.</text>
</comment>
<protein>
    <recommendedName>
        <fullName evidence="6">39S ribosomal protein L20, mitochondrial</fullName>
    </recommendedName>
</protein>
<dbReference type="Gene3D" id="1.10.1900.20">
    <property type="entry name" value="Ribosomal protein L20"/>
    <property type="match status" value="1"/>
</dbReference>
<dbReference type="GO" id="GO:0005840">
    <property type="term" value="C:ribosome"/>
    <property type="evidence" value="ECO:0007669"/>
    <property type="project" value="UniProtKB-KW"/>
</dbReference>
<dbReference type="AlphaFoldDB" id="A0A177AZD2"/>
<keyword evidence="3" id="KW-0687">Ribonucleoprotein</keyword>
<evidence type="ECO:0000256" key="1">
    <source>
        <dbReference type="ARBA" id="ARBA00007698"/>
    </source>
</evidence>
<dbReference type="Pfam" id="PF00453">
    <property type="entry name" value="Ribosomal_L20"/>
    <property type="match status" value="1"/>
</dbReference>
<evidence type="ECO:0008006" key="6">
    <source>
        <dbReference type="Google" id="ProtNLM"/>
    </source>
</evidence>